<evidence type="ECO:0000256" key="3">
    <source>
        <dbReference type="ARBA" id="ARBA00022643"/>
    </source>
</evidence>
<evidence type="ECO:0000313" key="7">
    <source>
        <dbReference type="EMBL" id="KIY51220.1"/>
    </source>
</evidence>
<name>A0A0D7AH99_9AGAR</name>
<dbReference type="GO" id="GO:0010181">
    <property type="term" value="F:FMN binding"/>
    <property type="evidence" value="ECO:0007669"/>
    <property type="project" value="InterPro"/>
</dbReference>
<evidence type="ECO:0000256" key="5">
    <source>
        <dbReference type="ARBA" id="ARBA00023002"/>
    </source>
</evidence>
<keyword evidence="2" id="KW-0285">Flavoprotein</keyword>
<dbReference type="OrthoDB" id="72788at2759"/>
<evidence type="ECO:0000259" key="6">
    <source>
        <dbReference type="Pfam" id="PF00724"/>
    </source>
</evidence>
<keyword evidence="5" id="KW-0560">Oxidoreductase</keyword>
<dbReference type="InterPro" id="IPR044152">
    <property type="entry name" value="YqjM-like"/>
</dbReference>
<dbReference type="InterPro" id="IPR013785">
    <property type="entry name" value="Aldolase_TIM"/>
</dbReference>
<dbReference type="Pfam" id="PF00724">
    <property type="entry name" value="Oxidored_FMN"/>
    <property type="match status" value="1"/>
</dbReference>
<dbReference type="PANTHER" id="PTHR43303">
    <property type="entry name" value="NADPH DEHYDROGENASE C23G7.10C-RELATED"/>
    <property type="match status" value="1"/>
</dbReference>
<feature type="domain" description="NADH:flavin oxidoreductase/NADH oxidase N-terminal" evidence="6">
    <location>
        <begin position="37"/>
        <end position="390"/>
    </location>
</feature>
<dbReference type="SUPFAM" id="SSF51395">
    <property type="entry name" value="FMN-linked oxidoreductases"/>
    <property type="match status" value="1"/>
</dbReference>
<dbReference type="GO" id="GO:0050661">
    <property type="term" value="F:NADP binding"/>
    <property type="evidence" value="ECO:0007669"/>
    <property type="project" value="InterPro"/>
</dbReference>
<dbReference type="PANTHER" id="PTHR43303:SF4">
    <property type="entry name" value="NADPH DEHYDROGENASE C23G7.10C-RELATED"/>
    <property type="match status" value="1"/>
</dbReference>
<dbReference type="AlphaFoldDB" id="A0A0D7AH99"/>
<evidence type="ECO:0000256" key="1">
    <source>
        <dbReference type="ARBA" id="ARBA00001917"/>
    </source>
</evidence>
<reference evidence="7 8" key="1">
    <citation type="journal article" date="2015" name="Fungal Genet. Biol.">
        <title>Evolution of novel wood decay mechanisms in Agaricales revealed by the genome sequences of Fistulina hepatica and Cylindrobasidium torrendii.</title>
        <authorList>
            <person name="Floudas D."/>
            <person name="Held B.W."/>
            <person name="Riley R."/>
            <person name="Nagy L.G."/>
            <person name="Koehler G."/>
            <person name="Ransdell A.S."/>
            <person name="Younus H."/>
            <person name="Chow J."/>
            <person name="Chiniquy J."/>
            <person name="Lipzen A."/>
            <person name="Tritt A."/>
            <person name="Sun H."/>
            <person name="Haridas S."/>
            <person name="LaButti K."/>
            <person name="Ohm R.A."/>
            <person name="Kues U."/>
            <person name="Blanchette R.A."/>
            <person name="Grigoriev I.V."/>
            <person name="Minto R.E."/>
            <person name="Hibbett D.S."/>
        </authorList>
    </citation>
    <scope>NUCLEOTIDE SEQUENCE [LARGE SCALE GENOMIC DNA]</scope>
    <source>
        <strain evidence="7 8">ATCC 64428</strain>
    </source>
</reference>
<dbReference type="Gene3D" id="3.20.20.70">
    <property type="entry name" value="Aldolase class I"/>
    <property type="match status" value="1"/>
</dbReference>
<evidence type="ECO:0000256" key="4">
    <source>
        <dbReference type="ARBA" id="ARBA00022857"/>
    </source>
</evidence>
<keyword evidence="4" id="KW-0521">NADP</keyword>
<evidence type="ECO:0000313" key="8">
    <source>
        <dbReference type="Proteomes" id="UP000054144"/>
    </source>
</evidence>
<sequence>MAPLLNKAAPGAYDFFPVTEPAKGTFVAKEDGKTPLLFTPLTLRNVTFTNRIFVSPMCQYSSNDGHATDWHLIHLGTFATRGYGAIVVEATAVVPEGRISPEDMGLWMDSQIAPLKRVVDFCHAQGAKIGMQLAHAGRKASEIAPWVQRQAGEDTHVIATKEEKGWPDKVYAPSAIPWSDRYAMPKAMTEEDLQYVEDAFAASVERCKKIGFDFIEIHAAHGYLFSSFVSPLSNTRTDSYGGQSLENRLRFPLRVIKRCRDVWEGPLFVRISATDWAEGPEKSEDGTWLQWGSEQSTVYARELQKIGVDLVDCSTGGNWYKQKIPSREPGYQIPYAKALKEALPSLIVGTVGNINTAQLAESTLQAGHADVVSIARELLRNPSWPFYAARELGGSAIPAVQYERAWPSQL</sequence>
<dbReference type="GO" id="GO:0003959">
    <property type="term" value="F:NADPH dehydrogenase activity"/>
    <property type="evidence" value="ECO:0007669"/>
    <property type="project" value="InterPro"/>
</dbReference>
<keyword evidence="3" id="KW-0288">FMN</keyword>
<protein>
    <submittedName>
        <fullName evidence="7">Putative NADH:flavin oxidoreductase 1</fullName>
    </submittedName>
</protein>
<proteinExistence type="predicted"/>
<dbReference type="CDD" id="cd02932">
    <property type="entry name" value="OYE_YqiM_FMN"/>
    <property type="match status" value="1"/>
</dbReference>
<gene>
    <name evidence="7" type="ORF">FISHEDRAFT_64263</name>
</gene>
<comment type="cofactor">
    <cofactor evidence="1">
        <name>FMN</name>
        <dbReference type="ChEBI" id="CHEBI:58210"/>
    </cofactor>
</comment>
<dbReference type="EMBL" id="KN881666">
    <property type="protein sequence ID" value="KIY51220.1"/>
    <property type="molecule type" value="Genomic_DNA"/>
</dbReference>
<organism evidence="7 8">
    <name type="scientific">Fistulina hepatica ATCC 64428</name>
    <dbReference type="NCBI Taxonomy" id="1128425"/>
    <lineage>
        <taxon>Eukaryota</taxon>
        <taxon>Fungi</taxon>
        <taxon>Dikarya</taxon>
        <taxon>Basidiomycota</taxon>
        <taxon>Agaricomycotina</taxon>
        <taxon>Agaricomycetes</taxon>
        <taxon>Agaricomycetidae</taxon>
        <taxon>Agaricales</taxon>
        <taxon>Fistulinaceae</taxon>
        <taxon>Fistulina</taxon>
    </lineage>
</organism>
<keyword evidence="8" id="KW-1185">Reference proteome</keyword>
<accession>A0A0D7AH99</accession>
<dbReference type="Proteomes" id="UP000054144">
    <property type="component" value="Unassembled WGS sequence"/>
</dbReference>
<evidence type="ECO:0000256" key="2">
    <source>
        <dbReference type="ARBA" id="ARBA00022630"/>
    </source>
</evidence>
<dbReference type="InterPro" id="IPR001155">
    <property type="entry name" value="OxRdtase_FMN_N"/>
</dbReference>